<reference evidence="3" key="1">
    <citation type="submission" date="2019-11" db="UniProtKB">
        <authorList>
            <consortium name="WormBaseParasite"/>
        </authorList>
    </citation>
    <scope>IDENTIFICATION</scope>
</reference>
<organism evidence="3">
    <name type="scientific">Mesocestoides corti</name>
    <name type="common">Flatworm</name>
    <dbReference type="NCBI Taxonomy" id="53468"/>
    <lineage>
        <taxon>Eukaryota</taxon>
        <taxon>Metazoa</taxon>
        <taxon>Spiralia</taxon>
        <taxon>Lophotrochozoa</taxon>
        <taxon>Platyhelminthes</taxon>
        <taxon>Cestoda</taxon>
        <taxon>Eucestoda</taxon>
        <taxon>Cyclophyllidea</taxon>
        <taxon>Mesocestoididae</taxon>
        <taxon>Mesocestoides</taxon>
    </lineage>
</organism>
<dbReference type="AlphaFoldDB" id="A0A5K3ETE9"/>
<feature type="domain" description="PDE1 N-terminal" evidence="2">
    <location>
        <begin position="213"/>
        <end position="272"/>
    </location>
</feature>
<dbReference type="Pfam" id="PF08499">
    <property type="entry name" value="PDEase_I_N"/>
    <property type="match status" value="1"/>
</dbReference>
<accession>A0A5K3ETE9</accession>
<feature type="compositionally biased region" description="Basic and acidic residues" evidence="1">
    <location>
        <begin position="32"/>
        <end position="41"/>
    </location>
</feature>
<evidence type="ECO:0000259" key="2">
    <source>
        <dbReference type="Pfam" id="PF08499"/>
    </source>
</evidence>
<dbReference type="InterPro" id="IPR013706">
    <property type="entry name" value="PDE1_N"/>
</dbReference>
<dbReference type="WBParaSite" id="MCU_002905-RC">
    <property type="protein sequence ID" value="MCU_002905-RC"/>
    <property type="gene ID" value="MCU_002905"/>
</dbReference>
<evidence type="ECO:0000256" key="1">
    <source>
        <dbReference type="SAM" id="MobiDB-lite"/>
    </source>
</evidence>
<feature type="compositionally biased region" description="Polar residues" evidence="1">
    <location>
        <begin position="48"/>
        <end position="66"/>
    </location>
</feature>
<feature type="region of interest" description="Disordered" evidence="1">
    <location>
        <begin position="26"/>
        <end position="73"/>
    </location>
</feature>
<sequence length="289" mass="32741">MGTCYSLSPQSITPVHLGNIIIHQQQEQLQDQPHRNDRQPQLEEACGRQSSTKCSGDSGFKSSGSPTEPPQSVHGFLEDIFLDDRTVCTEHDNQRADNYLPSRMDLHPTSLREEVSRFDEAPGEEAEPLRERSCYSEFPSLSNSTVAVYAKRRVSTKGLPRPGSTDSTFACVLRLRKILQLTEENRITKRVLLENLNYALDVVTKTYIEETKRLRDEDDELSETACSEVPDEVRDWLATTFTRHQSNGGRPITKPRFRSVVNAIRAGIVVERIYRRMSSCTCLTLPPNV</sequence>
<evidence type="ECO:0000313" key="3">
    <source>
        <dbReference type="WBParaSite" id="MCU_002905-RC"/>
    </source>
</evidence>
<name>A0A5K3ETE9_MESCO</name>
<protein>
    <submittedName>
        <fullName evidence="3">PDEase_I_N domain-containing protein</fullName>
    </submittedName>
</protein>
<proteinExistence type="predicted"/>